<keyword evidence="1" id="KW-0812">Transmembrane</keyword>
<feature type="transmembrane region" description="Helical" evidence="1">
    <location>
        <begin position="190"/>
        <end position="214"/>
    </location>
</feature>
<comment type="caution">
    <text evidence="3">The sequence shown here is derived from an EMBL/GenBank/DDBJ whole genome shotgun (WGS) entry which is preliminary data.</text>
</comment>
<feature type="transmembrane region" description="Helical" evidence="1">
    <location>
        <begin position="338"/>
        <end position="360"/>
    </location>
</feature>
<dbReference type="Pfam" id="PF01757">
    <property type="entry name" value="Acyl_transf_3"/>
    <property type="match status" value="1"/>
</dbReference>
<keyword evidence="3" id="KW-0012">Acyltransferase</keyword>
<feature type="domain" description="Acyltransferase 3" evidence="2">
    <location>
        <begin position="10"/>
        <end position="352"/>
    </location>
</feature>
<evidence type="ECO:0000313" key="3">
    <source>
        <dbReference type="EMBL" id="CAG5069426.1"/>
    </source>
</evidence>
<evidence type="ECO:0000259" key="2">
    <source>
        <dbReference type="Pfam" id="PF01757"/>
    </source>
</evidence>
<dbReference type="RefSeq" id="WP_215233544.1">
    <property type="nucleotide sequence ID" value="NZ_CAJRAU010000003.1"/>
</dbReference>
<dbReference type="PANTHER" id="PTHR23028">
    <property type="entry name" value="ACETYLTRANSFERASE"/>
    <property type="match status" value="1"/>
</dbReference>
<gene>
    <name evidence="3" type="primary">oatA_3</name>
    <name evidence="3" type="ORF">DYBT9623_02162</name>
</gene>
<keyword evidence="3" id="KW-0808">Transferase</keyword>
<feature type="transmembrane region" description="Helical" evidence="1">
    <location>
        <begin position="226"/>
        <end position="244"/>
    </location>
</feature>
<protein>
    <submittedName>
        <fullName evidence="3">O-acetyltransferase OatA</fullName>
        <ecNumber evidence="3">2.3.1.-</ecNumber>
    </submittedName>
</protein>
<feature type="transmembrane region" description="Helical" evidence="1">
    <location>
        <begin position="83"/>
        <end position="103"/>
    </location>
</feature>
<reference evidence="3 4" key="1">
    <citation type="submission" date="2021-04" db="EMBL/GenBank/DDBJ databases">
        <authorList>
            <person name="Rodrigo-Torres L."/>
            <person name="Arahal R. D."/>
            <person name="Lucena T."/>
        </authorList>
    </citation>
    <scope>NUCLEOTIDE SEQUENCE [LARGE SCALE GENOMIC DNA]</scope>
    <source>
        <strain evidence="3 4">CECT 9623</strain>
    </source>
</reference>
<proteinExistence type="predicted"/>
<keyword evidence="1" id="KW-1133">Transmembrane helix</keyword>
<dbReference type="EMBL" id="CAJRAU010000003">
    <property type="protein sequence ID" value="CAG5069426.1"/>
    <property type="molecule type" value="Genomic_DNA"/>
</dbReference>
<feature type="transmembrane region" description="Helical" evidence="1">
    <location>
        <begin position="159"/>
        <end position="178"/>
    </location>
</feature>
<dbReference type="EC" id="2.3.1.-" evidence="3"/>
<feature type="transmembrane region" description="Helical" evidence="1">
    <location>
        <begin position="265"/>
        <end position="286"/>
    </location>
</feature>
<name>A0ABN7R5R6_9BACT</name>
<sequence>MRTNSSGHIIQLDGIRFIAIALVLVEHLFVEINSVPVGATGVTIFFVLSGFLISRILLKSRDKNINVPGGFGKYLSKFLIRRTIRIFPVYYLVILLLFIFNVSPVREQVGWLALYGTNIYMAVNKTWMGSMDHLWSLAVEEQVYLFFPFLIFFVPKNKLIPVLGIMGVLSILFRLYYFNANQEFSIDDWIVTYVSTPACLDSFALGGLMAWLQVYKNDFFSKLFGRTWPVVLALLAWILLQVWSKSFDNRFNISFVVFDRTISSIFGFFLIGRAVMGYNGLMAAFLENPVSIYLGKISYGLYLYHNFVYNHFHSGPMHPTVRLFNKIYQYVPDLKGSVAFEALVVMALTVAVASLSWHFFEKPINALKDRYAK</sequence>
<dbReference type="InterPro" id="IPR002656">
    <property type="entry name" value="Acyl_transf_3_dom"/>
</dbReference>
<accession>A0ABN7R5R6</accession>
<organism evidence="3 4">
    <name type="scientific">Dyadobacter linearis</name>
    <dbReference type="NCBI Taxonomy" id="2823330"/>
    <lineage>
        <taxon>Bacteria</taxon>
        <taxon>Pseudomonadati</taxon>
        <taxon>Bacteroidota</taxon>
        <taxon>Cytophagia</taxon>
        <taxon>Cytophagales</taxon>
        <taxon>Spirosomataceae</taxon>
        <taxon>Dyadobacter</taxon>
    </lineage>
</organism>
<dbReference type="GO" id="GO:0016746">
    <property type="term" value="F:acyltransferase activity"/>
    <property type="evidence" value="ECO:0007669"/>
    <property type="project" value="UniProtKB-KW"/>
</dbReference>
<keyword evidence="1" id="KW-0472">Membrane</keyword>
<dbReference type="Proteomes" id="UP000679725">
    <property type="component" value="Unassembled WGS sequence"/>
</dbReference>
<evidence type="ECO:0000256" key="1">
    <source>
        <dbReference type="SAM" id="Phobius"/>
    </source>
</evidence>
<feature type="transmembrane region" description="Helical" evidence="1">
    <location>
        <begin position="36"/>
        <end position="58"/>
    </location>
</feature>
<dbReference type="PANTHER" id="PTHR23028:SF53">
    <property type="entry name" value="ACYL_TRANSF_3 DOMAIN-CONTAINING PROTEIN"/>
    <property type="match status" value="1"/>
</dbReference>
<feature type="transmembrane region" description="Helical" evidence="1">
    <location>
        <begin position="12"/>
        <end position="30"/>
    </location>
</feature>
<dbReference type="InterPro" id="IPR050879">
    <property type="entry name" value="Acyltransferase_3"/>
</dbReference>
<keyword evidence="4" id="KW-1185">Reference proteome</keyword>
<evidence type="ECO:0000313" key="4">
    <source>
        <dbReference type="Proteomes" id="UP000679725"/>
    </source>
</evidence>